<dbReference type="AlphaFoldDB" id="A0AAD9IJM4"/>
<accession>A0AAD9IJM4</accession>
<organism evidence="1 2">
    <name type="scientific">Prototheca wickerhamii</name>
    <dbReference type="NCBI Taxonomy" id="3111"/>
    <lineage>
        <taxon>Eukaryota</taxon>
        <taxon>Viridiplantae</taxon>
        <taxon>Chlorophyta</taxon>
        <taxon>core chlorophytes</taxon>
        <taxon>Trebouxiophyceae</taxon>
        <taxon>Chlorellales</taxon>
        <taxon>Chlorellaceae</taxon>
        <taxon>Prototheca</taxon>
    </lineage>
</organism>
<gene>
    <name evidence="1" type="ORF">QBZ16_003707</name>
</gene>
<evidence type="ECO:0000313" key="1">
    <source>
        <dbReference type="EMBL" id="KAK2077840.1"/>
    </source>
</evidence>
<name>A0AAD9IJM4_PROWI</name>
<proteinExistence type="predicted"/>
<keyword evidence="2" id="KW-1185">Reference proteome</keyword>
<comment type="caution">
    <text evidence="1">The sequence shown here is derived from an EMBL/GenBank/DDBJ whole genome shotgun (WGS) entry which is preliminary data.</text>
</comment>
<sequence>MAQPGCPFPAIKAYCLPFSEEDGTGCILKVVNAEPGSSILFHLTSSEGERADVVVQLKPDATDGYLRYVLPNSIKTQAAFVATAEYVGYPDWAWRAGAMDPTVWTAVWNTRDKVVDGVLCHRIKSQFRADGRRVFIWSFEPVEPQDR</sequence>
<dbReference type="EMBL" id="JASFZW010000005">
    <property type="protein sequence ID" value="KAK2077840.1"/>
    <property type="molecule type" value="Genomic_DNA"/>
</dbReference>
<evidence type="ECO:0000313" key="2">
    <source>
        <dbReference type="Proteomes" id="UP001255856"/>
    </source>
</evidence>
<protein>
    <submittedName>
        <fullName evidence="1">Uncharacterized protein</fullName>
    </submittedName>
</protein>
<reference evidence="1" key="1">
    <citation type="submission" date="2021-01" db="EMBL/GenBank/DDBJ databases">
        <authorList>
            <person name="Eckstrom K.M.E."/>
        </authorList>
    </citation>
    <scope>NUCLEOTIDE SEQUENCE</scope>
    <source>
        <strain evidence="1">UVCC 0001</strain>
    </source>
</reference>
<dbReference type="Proteomes" id="UP001255856">
    <property type="component" value="Unassembled WGS sequence"/>
</dbReference>